<dbReference type="PANTHER" id="PTHR21964">
    <property type="entry name" value="BREAST CANCER METASTASIS-SUPPRESSOR 1"/>
    <property type="match status" value="1"/>
</dbReference>
<feature type="region of interest" description="Disordered" evidence="7">
    <location>
        <begin position="1"/>
        <end position="25"/>
    </location>
</feature>
<dbReference type="GO" id="GO:0005739">
    <property type="term" value="C:mitochondrion"/>
    <property type="evidence" value="ECO:0007669"/>
    <property type="project" value="EnsemblFungi"/>
</dbReference>
<dbReference type="GO" id="GO:2001247">
    <property type="term" value="P:positive regulation of phosphatidylcholine biosynthetic process"/>
    <property type="evidence" value="ECO:0007669"/>
    <property type="project" value="EnsemblFungi"/>
</dbReference>
<feature type="compositionally biased region" description="Basic and acidic residues" evidence="7">
    <location>
        <begin position="233"/>
        <end position="243"/>
    </location>
</feature>
<protein>
    <submittedName>
        <fullName evidence="8">Transcriptional regulatory protein DEP1</fullName>
    </submittedName>
</protein>
<keyword evidence="2" id="KW-0678">Repressor</keyword>
<evidence type="ECO:0000256" key="5">
    <source>
        <dbReference type="ARBA" id="ARBA00023242"/>
    </source>
</evidence>
<sequence>MENREVEKEPMEDRIPGNEAIEEDQESVLSNIDFNGQDGEVITMRSELNLSEYCVSSDADTEKMDDDDDDGKHPPLKELVVDAETLSRKRSLDDDATEDVFEDKKPKLEQIEASEVNNENQGNDNQTETNDSVPVEPISSPLNTMEDVKPPVIPSENTTELQTADQASNEISVPDKETEESTPMGTEERLNEEKDTLEHQSNEKPKSAEPVPQPEEVSNDLADTDTVIGTESKQSEDQLHDVVPEEPTDPNSAPDNVEAPVEAPVKADITKENTDADENGPEESEVKEGEKEEEGNDEEAANNIDEDEGAVGDADDDEDEDDDIDEDEEDEEDSQTVDNVETSDSSKKKKRKKSFILPMVLEERRQQALKDITEIEHSFAELRQKLYENKLRRLETELQMCVEGSHPELHEYYEKISKLRDFKLHRTYQRQKYELKCIDIETRATRTMIHQNFLRCVNELRSQLLQDTTTKWYDINKERRDMDIIIPDINYHVPVKTANKTLSCITGYAGPAQPRRYLGEPLSEDLECENISYRYNGNPVDKLEVIVDRMRLNNELSDLEGLKKYYHAFPGAPSLSTLRDSEIQDDFNYLRQ</sequence>
<evidence type="ECO:0000256" key="7">
    <source>
        <dbReference type="SAM" id="MobiDB-lite"/>
    </source>
</evidence>
<gene>
    <name evidence="8" type="ORF">AO440_002163</name>
</gene>
<accession>A0A0W0CYQ0</accession>
<dbReference type="VEuPathDB" id="FungiDB:GVI51_H06193"/>
<dbReference type="AlphaFoldDB" id="A0A0W0CYQ0"/>
<keyword evidence="4" id="KW-0804">Transcription</keyword>
<dbReference type="GO" id="GO:0061188">
    <property type="term" value="P:negative regulation of rDNA heterochromatin formation"/>
    <property type="evidence" value="ECO:0007669"/>
    <property type="project" value="EnsemblFungi"/>
</dbReference>
<reference evidence="8 9" key="1">
    <citation type="submission" date="2015-10" db="EMBL/GenBank/DDBJ databases">
        <title>Draft genomes sequences of Candida glabrata isolates 1A, 1B, 2A, 2B, 3A and 3B.</title>
        <authorList>
            <person name="Haavelsrud O.E."/>
            <person name="Gaustad P."/>
        </authorList>
    </citation>
    <scope>NUCLEOTIDE SEQUENCE [LARGE SCALE GENOMIC DNA]</scope>
    <source>
        <strain evidence="8">910700640</strain>
    </source>
</reference>
<evidence type="ECO:0000256" key="2">
    <source>
        <dbReference type="ARBA" id="ARBA00022491"/>
    </source>
</evidence>
<comment type="caution">
    <text evidence="8">The sequence shown here is derived from an EMBL/GenBank/DDBJ whole genome shotgun (WGS) entry which is preliminary data.</text>
</comment>
<evidence type="ECO:0000313" key="8">
    <source>
        <dbReference type="EMBL" id="KTB04719.1"/>
    </source>
</evidence>
<dbReference type="GO" id="GO:0030174">
    <property type="term" value="P:regulation of DNA-templated DNA replication initiation"/>
    <property type="evidence" value="ECO:0007669"/>
    <property type="project" value="EnsemblFungi"/>
</dbReference>
<dbReference type="EMBL" id="LLZZ01000116">
    <property type="protein sequence ID" value="KTB04719.1"/>
    <property type="molecule type" value="Genomic_DNA"/>
</dbReference>
<feature type="compositionally biased region" description="Basic and acidic residues" evidence="7">
    <location>
        <begin position="70"/>
        <end position="93"/>
    </location>
</feature>
<dbReference type="Gene3D" id="1.20.5.1500">
    <property type="match status" value="1"/>
</dbReference>
<evidence type="ECO:0000313" key="9">
    <source>
        <dbReference type="Proteomes" id="UP000054886"/>
    </source>
</evidence>
<organism evidence="8 9">
    <name type="scientific">Candida glabrata</name>
    <name type="common">Yeast</name>
    <name type="synonym">Torulopsis glabrata</name>
    <dbReference type="NCBI Taxonomy" id="5478"/>
    <lineage>
        <taxon>Eukaryota</taxon>
        <taxon>Fungi</taxon>
        <taxon>Dikarya</taxon>
        <taxon>Ascomycota</taxon>
        <taxon>Saccharomycotina</taxon>
        <taxon>Saccharomycetes</taxon>
        <taxon>Saccharomycetales</taxon>
        <taxon>Saccharomycetaceae</taxon>
        <taxon>Nakaseomyces</taxon>
    </lineage>
</organism>
<name>A0A0W0CYQ0_CANGB</name>
<dbReference type="GO" id="GO:0045944">
    <property type="term" value="P:positive regulation of transcription by RNA polymerase II"/>
    <property type="evidence" value="ECO:0007669"/>
    <property type="project" value="EnsemblFungi"/>
</dbReference>
<feature type="coiled-coil region" evidence="6">
    <location>
        <begin position="365"/>
        <end position="397"/>
    </location>
</feature>
<evidence type="ECO:0000256" key="1">
    <source>
        <dbReference type="ARBA" id="ARBA00004123"/>
    </source>
</evidence>
<dbReference type="GO" id="GO:1900089">
    <property type="term" value="P:negative regulation of inositol biosynthetic process"/>
    <property type="evidence" value="ECO:0007669"/>
    <property type="project" value="EnsemblFungi"/>
</dbReference>
<dbReference type="Proteomes" id="UP000054886">
    <property type="component" value="Unassembled WGS sequence"/>
</dbReference>
<dbReference type="Pfam" id="PF08598">
    <property type="entry name" value="Sds3"/>
    <property type="match status" value="1"/>
</dbReference>
<dbReference type="GO" id="GO:0033698">
    <property type="term" value="C:Rpd3L complex"/>
    <property type="evidence" value="ECO:0007669"/>
    <property type="project" value="EnsemblFungi"/>
</dbReference>
<feature type="compositionally biased region" description="Acidic residues" evidence="7">
    <location>
        <begin position="291"/>
        <end position="335"/>
    </location>
</feature>
<dbReference type="VEuPathDB" id="FungiDB:GWK60_H06259"/>
<evidence type="ECO:0000256" key="4">
    <source>
        <dbReference type="ARBA" id="ARBA00023163"/>
    </source>
</evidence>
<feature type="compositionally biased region" description="Basic and acidic residues" evidence="7">
    <location>
        <begin position="1"/>
        <end position="16"/>
    </location>
</feature>
<dbReference type="GO" id="GO:0061186">
    <property type="term" value="P:negative regulation of silent mating-type cassette heterochromatin formation"/>
    <property type="evidence" value="ECO:0007669"/>
    <property type="project" value="EnsemblFungi"/>
</dbReference>
<dbReference type="GO" id="GO:2001246">
    <property type="term" value="P:negative regulation of phosphatidylcholine biosynthetic process"/>
    <property type="evidence" value="ECO:0007669"/>
    <property type="project" value="EnsemblFungi"/>
</dbReference>
<keyword evidence="5" id="KW-0539">Nucleus</keyword>
<proteinExistence type="predicted"/>
<dbReference type="GO" id="GO:0034605">
    <property type="term" value="P:cellular response to heat"/>
    <property type="evidence" value="ECO:0007669"/>
    <property type="project" value="EnsemblFungi"/>
</dbReference>
<evidence type="ECO:0000256" key="6">
    <source>
        <dbReference type="SAM" id="Coils"/>
    </source>
</evidence>
<dbReference type="GO" id="GO:1900090">
    <property type="term" value="P:positive regulation of inositol biosynthetic process"/>
    <property type="evidence" value="ECO:0007669"/>
    <property type="project" value="EnsemblFungi"/>
</dbReference>
<evidence type="ECO:0000256" key="3">
    <source>
        <dbReference type="ARBA" id="ARBA00023015"/>
    </source>
</evidence>
<feature type="compositionally biased region" description="Basic and acidic residues" evidence="7">
    <location>
        <begin position="186"/>
        <end position="207"/>
    </location>
</feature>
<feature type="compositionally biased region" description="Polar residues" evidence="7">
    <location>
        <begin position="155"/>
        <end position="171"/>
    </location>
</feature>
<dbReference type="GO" id="GO:1900469">
    <property type="term" value="P:negative regulation of phosphatidylserine biosynthetic process"/>
    <property type="evidence" value="ECO:0007669"/>
    <property type="project" value="EnsemblFungi"/>
</dbReference>
<keyword evidence="3" id="KW-0805">Transcription regulation</keyword>
<dbReference type="GO" id="GO:0000122">
    <property type="term" value="P:negative regulation of transcription by RNA polymerase II"/>
    <property type="evidence" value="ECO:0007669"/>
    <property type="project" value="EnsemblFungi"/>
</dbReference>
<feature type="region of interest" description="Disordered" evidence="7">
    <location>
        <begin position="56"/>
        <end position="349"/>
    </location>
</feature>
<comment type="subcellular location">
    <subcellularLocation>
        <location evidence="1">Nucleus</location>
    </subcellularLocation>
</comment>
<dbReference type="InterPro" id="IPR013907">
    <property type="entry name" value="Sds3"/>
</dbReference>
<dbReference type="VEuPathDB" id="FungiDB:CAGL0H06347g"/>
<dbReference type="SMART" id="SM01401">
    <property type="entry name" value="Sds3"/>
    <property type="match status" value="1"/>
</dbReference>
<dbReference type="VEuPathDB" id="FungiDB:B1J91_H06347g"/>
<feature type="compositionally biased region" description="Polar residues" evidence="7">
    <location>
        <begin position="115"/>
        <end position="132"/>
    </location>
</feature>
<keyword evidence="6" id="KW-0175">Coiled coil</keyword>
<dbReference type="GO" id="GO:1900470">
    <property type="term" value="P:positive regulation of phosphatidylserine biosynthetic process"/>
    <property type="evidence" value="ECO:0007669"/>
    <property type="project" value="EnsemblFungi"/>
</dbReference>